<protein>
    <recommendedName>
        <fullName evidence="6">TF-B3 domain-containing protein</fullName>
    </recommendedName>
</protein>
<evidence type="ECO:0000256" key="4">
    <source>
        <dbReference type="ARBA" id="ARBA00023163"/>
    </source>
</evidence>
<keyword evidence="8" id="KW-1185">Reference proteome</keyword>
<dbReference type="AlphaFoldDB" id="A0AAD5J1Z4"/>
<dbReference type="Gene3D" id="2.40.330.10">
    <property type="entry name" value="DNA-binding pseudobarrel domain"/>
    <property type="match status" value="2"/>
</dbReference>
<feature type="domain" description="TF-B3" evidence="6">
    <location>
        <begin position="1"/>
        <end position="80"/>
    </location>
</feature>
<keyword evidence="4" id="KW-0804">Transcription</keyword>
<dbReference type="SUPFAM" id="SSF101936">
    <property type="entry name" value="DNA-binding pseudobarrel domain"/>
    <property type="match status" value="2"/>
</dbReference>
<keyword evidence="3" id="KW-0238">DNA-binding</keyword>
<evidence type="ECO:0000256" key="2">
    <source>
        <dbReference type="ARBA" id="ARBA00023015"/>
    </source>
</evidence>
<dbReference type="PANTHER" id="PTHR31920:SF51">
    <property type="entry name" value="BINDING PROTEIN, PUTATIVE-RELATED"/>
    <property type="match status" value="1"/>
</dbReference>
<accession>A0AAD5J1Z4</accession>
<organism evidence="7 8">
    <name type="scientific">Acer negundo</name>
    <name type="common">Box elder</name>
    <dbReference type="NCBI Taxonomy" id="4023"/>
    <lineage>
        <taxon>Eukaryota</taxon>
        <taxon>Viridiplantae</taxon>
        <taxon>Streptophyta</taxon>
        <taxon>Embryophyta</taxon>
        <taxon>Tracheophyta</taxon>
        <taxon>Spermatophyta</taxon>
        <taxon>Magnoliopsida</taxon>
        <taxon>eudicotyledons</taxon>
        <taxon>Gunneridae</taxon>
        <taxon>Pentapetalae</taxon>
        <taxon>rosids</taxon>
        <taxon>malvids</taxon>
        <taxon>Sapindales</taxon>
        <taxon>Sapindaceae</taxon>
        <taxon>Hippocastanoideae</taxon>
        <taxon>Acereae</taxon>
        <taxon>Acer</taxon>
    </lineage>
</organism>
<evidence type="ECO:0000313" key="8">
    <source>
        <dbReference type="Proteomes" id="UP001064489"/>
    </source>
</evidence>
<dbReference type="GO" id="GO:0003677">
    <property type="term" value="F:DNA binding"/>
    <property type="evidence" value="ECO:0007669"/>
    <property type="project" value="UniProtKB-KW"/>
</dbReference>
<evidence type="ECO:0000256" key="3">
    <source>
        <dbReference type="ARBA" id="ARBA00023125"/>
    </source>
</evidence>
<dbReference type="CDD" id="cd10017">
    <property type="entry name" value="B3_DNA"/>
    <property type="match status" value="2"/>
</dbReference>
<dbReference type="Pfam" id="PF02362">
    <property type="entry name" value="B3"/>
    <property type="match status" value="2"/>
</dbReference>
<feature type="domain" description="TF-B3" evidence="6">
    <location>
        <begin position="196"/>
        <end position="297"/>
    </location>
</feature>
<dbReference type="InterPro" id="IPR003340">
    <property type="entry name" value="B3_DNA-bd"/>
</dbReference>
<dbReference type="PANTHER" id="PTHR31920">
    <property type="entry name" value="B3 DOMAIN-CONTAINING"/>
    <property type="match status" value="1"/>
</dbReference>
<dbReference type="EMBL" id="JAJSOW010000101">
    <property type="protein sequence ID" value="KAI9182820.1"/>
    <property type="molecule type" value="Genomic_DNA"/>
</dbReference>
<comment type="subcellular location">
    <subcellularLocation>
        <location evidence="1">Nucleus</location>
    </subcellularLocation>
</comment>
<evidence type="ECO:0000256" key="1">
    <source>
        <dbReference type="ARBA" id="ARBA00004123"/>
    </source>
</evidence>
<keyword evidence="5" id="KW-0539">Nucleus</keyword>
<sequence>MQGIPKVFVKKFGNELSTVVMLTVPTGGVWNVELTKDGRNIWFHGGWPEFVEYHSISNGYFLLFRYLKNSTFHVLIFDMSACEIRYPHNNQDEIEDEDSVEIIGSLTPKPPASDSTASFESPIFRRGYEARNKRRKMEEVVDLNELDFMGDESEHELFDILKKMRISVKTNFQYIKAEEKVRAIAAAKLFRPKNPSFMVIMRPRDLCKGTMYVPFKFAKKYLISRDAELIKLHDHDGREWPVKFRNSLPKRGSGRGDFIHGWTKFTKDKNLKEGDICMFELIKEKNIVLKVSVLHSSTNIF</sequence>
<evidence type="ECO:0000313" key="7">
    <source>
        <dbReference type="EMBL" id="KAI9182820.1"/>
    </source>
</evidence>
<gene>
    <name evidence="7" type="ORF">LWI28_029186</name>
</gene>
<dbReference type="SMART" id="SM01019">
    <property type="entry name" value="B3"/>
    <property type="match status" value="2"/>
</dbReference>
<keyword evidence="2" id="KW-0805">Transcription regulation</keyword>
<name>A0AAD5J1Z4_ACENE</name>
<dbReference type="Proteomes" id="UP001064489">
    <property type="component" value="Chromosome 4"/>
</dbReference>
<comment type="caution">
    <text evidence="7">The sequence shown here is derived from an EMBL/GenBank/DDBJ whole genome shotgun (WGS) entry which is preliminary data.</text>
</comment>
<reference evidence="7" key="2">
    <citation type="submission" date="2023-02" db="EMBL/GenBank/DDBJ databases">
        <authorList>
            <person name="Swenson N.G."/>
            <person name="Wegrzyn J.L."/>
            <person name="Mcevoy S.L."/>
        </authorList>
    </citation>
    <scope>NUCLEOTIDE SEQUENCE</scope>
    <source>
        <strain evidence="7">91603</strain>
        <tissue evidence="7">Leaf</tissue>
    </source>
</reference>
<dbReference type="PROSITE" id="PS50863">
    <property type="entry name" value="B3"/>
    <property type="match status" value="2"/>
</dbReference>
<dbReference type="InterPro" id="IPR050655">
    <property type="entry name" value="Plant_B3_domain"/>
</dbReference>
<proteinExistence type="predicted"/>
<dbReference type="GO" id="GO:0005634">
    <property type="term" value="C:nucleus"/>
    <property type="evidence" value="ECO:0007669"/>
    <property type="project" value="UniProtKB-SubCell"/>
</dbReference>
<evidence type="ECO:0000256" key="5">
    <source>
        <dbReference type="ARBA" id="ARBA00023242"/>
    </source>
</evidence>
<reference evidence="7" key="1">
    <citation type="journal article" date="2022" name="Plant J.">
        <title>Strategies of tolerance reflected in two North American maple genomes.</title>
        <authorList>
            <person name="McEvoy S.L."/>
            <person name="Sezen U.U."/>
            <person name="Trouern-Trend A."/>
            <person name="McMahon S.M."/>
            <person name="Schaberg P.G."/>
            <person name="Yang J."/>
            <person name="Wegrzyn J.L."/>
            <person name="Swenson N.G."/>
        </authorList>
    </citation>
    <scope>NUCLEOTIDE SEQUENCE</scope>
    <source>
        <strain evidence="7">91603</strain>
    </source>
</reference>
<dbReference type="InterPro" id="IPR015300">
    <property type="entry name" value="DNA-bd_pseudobarrel_sf"/>
</dbReference>
<evidence type="ECO:0000259" key="6">
    <source>
        <dbReference type="PROSITE" id="PS50863"/>
    </source>
</evidence>